<protein>
    <submittedName>
        <fullName evidence="1">Flagellar operon protein</fullName>
    </submittedName>
</protein>
<accession>A0A0P1L879</accession>
<dbReference type="Pfam" id="PF12611">
    <property type="entry name" value="Flagellar_put"/>
    <property type="match status" value="1"/>
</dbReference>
<proteinExistence type="predicted"/>
<dbReference type="OrthoDB" id="165650at2"/>
<dbReference type="EMBL" id="FAOP01000004">
    <property type="protein sequence ID" value="CUU04037.1"/>
    <property type="molecule type" value="Genomic_DNA"/>
</dbReference>
<accession>A0A0P1MC02</accession>
<evidence type="ECO:0000313" key="1">
    <source>
        <dbReference type="EMBL" id="CUU04037.1"/>
    </source>
</evidence>
<dbReference type="Proteomes" id="UP000182011">
    <property type="component" value="Unassembled WGS sequence"/>
</dbReference>
<keyword evidence="1" id="KW-0966">Cell projection</keyword>
<accession>A0A0P1L704</accession>
<name>A0A0P1L704_9BACT</name>
<accession>A0A0P1P5L8</accession>
<keyword evidence="1" id="KW-0969">Cilium</keyword>
<accession>A0A0P1MQE1</accession>
<dbReference type="NCBIfam" id="TIGR02530">
    <property type="entry name" value="flg_new"/>
    <property type="match status" value="1"/>
</dbReference>
<dbReference type="RefSeq" id="WP_082349136.1">
    <property type="nucleotide sequence ID" value="NZ_CZVJ01000068.1"/>
</dbReference>
<keyword evidence="1" id="KW-0282">Flagellum</keyword>
<accession>A0A0P1P5U4</accession>
<accession>A0A0N7MPI2</accession>
<sequence length="129" mass="14609">MAIEVNGVKVPFIPAGGVETLRKEGTGVKVPEFGTRFEDIFKSEIEKLKFSNHALKRMEEREVKLNEEDVKLLNDALFRAEQKNTRDVLILLRDIAFIVNVKNRTVITVVDSDSLKEHVFTNIDGAVII</sequence>
<dbReference type="STRING" id="1633631.GCA_001442925_00912"/>
<accession>A0A0P1MDM8</accession>
<dbReference type="AlphaFoldDB" id="A0A0P1L704"/>
<reference evidence="1 2" key="1">
    <citation type="submission" date="2015-11" db="EMBL/GenBank/DDBJ databases">
        <authorList>
            <person name="Zhang Y."/>
            <person name="Guo Z."/>
        </authorList>
    </citation>
    <scope>NUCLEOTIDE SEQUENCE [LARGE SCALE GENOMIC DNA]</scope>
    <source>
        <strain evidence="1">JGI-4</strain>
    </source>
</reference>
<accession>A0A0N7MUJ9</accession>
<organism evidence="1 2">
    <name type="scientific">Candidatus Kryptonium thompsonii</name>
    <dbReference type="NCBI Taxonomy" id="1633631"/>
    <lineage>
        <taxon>Bacteria</taxon>
        <taxon>Pseudomonadati</taxon>
        <taxon>Candidatus Kryptoniota</taxon>
        <taxon>Candidatus Kryptonium</taxon>
    </lineage>
</organism>
<accession>A0A0S4MZ11</accession>
<dbReference type="InterPro" id="IPR013367">
    <property type="entry name" value="Flagellar_put"/>
</dbReference>
<evidence type="ECO:0000313" key="2">
    <source>
        <dbReference type="Proteomes" id="UP000182011"/>
    </source>
</evidence>
<gene>
    <name evidence="1" type="ORF">JGI4_00913</name>
</gene>